<dbReference type="HOGENOM" id="CLU_125440_1_1_6"/>
<dbReference type="InterPro" id="IPR051815">
    <property type="entry name" value="Molybdate_resp_trans_reg"/>
</dbReference>
<dbReference type="STRING" id="767434.Fraau_1679"/>
<evidence type="ECO:0000313" key="2">
    <source>
        <dbReference type="EMBL" id="AFC86090.1"/>
    </source>
</evidence>
<gene>
    <name evidence="2" type="ordered locus">Fraau_1679</name>
</gene>
<keyword evidence="3" id="KW-1185">Reference proteome</keyword>
<dbReference type="PANTHER" id="PTHR30432">
    <property type="entry name" value="TRANSCRIPTIONAL REGULATOR MODE"/>
    <property type="match status" value="1"/>
</dbReference>
<dbReference type="InterPro" id="IPR036388">
    <property type="entry name" value="WH-like_DNA-bd_sf"/>
</dbReference>
<dbReference type="SUPFAM" id="SSF46785">
    <property type="entry name" value="Winged helix' DNA-binding domain"/>
    <property type="match status" value="1"/>
</dbReference>
<name>H8KY96_FRAAD</name>
<dbReference type="PANTHER" id="PTHR30432:SF1">
    <property type="entry name" value="DNA-BINDING TRANSCRIPTIONAL DUAL REGULATOR MODE"/>
    <property type="match status" value="1"/>
</dbReference>
<dbReference type="KEGG" id="fau:Fraau_1679"/>
<evidence type="ECO:0000259" key="1">
    <source>
        <dbReference type="Pfam" id="PF00126"/>
    </source>
</evidence>
<sequence length="119" mass="12840">MTSPLPQLSIRIVFGEEDALGKGKIQLLERIAETGSISAAARSMDMSYRRAWQLLEALNHTFGRPLAQTRKGGNQRGGATLTPAGITVCETYRRLQARAATLLADELTTLSSLRLPGAS</sequence>
<dbReference type="EMBL" id="CP003350">
    <property type="protein sequence ID" value="AFC86090.1"/>
    <property type="molecule type" value="Genomic_DNA"/>
</dbReference>
<reference evidence="2" key="1">
    <citation type="submission" date="2012-02" db="EMBL/GenBank/DDBJ databases">
        <title>The complete genome of Frateuria aurantia DSM 6220.</title>
        <authorList>
            <consortium name="US DOE Joint Genome Institute (JGI-PGF)"/>
            <person name="Lucas S."/>
            <person name="Copeland A."/>
            <person name="Lapidus A."/>
            <person name="Glavina del Rio T."/>
            <person name="Dalin E."/>
            <person name="Tice H."/>
            <person name="Bruce D."/>
            <person name="Goodwin L."/>
            <person name="Pitluck S."/>
            <person name="Peters L."/>
            <person name="Ovchinnikova G."/>
            <person name="Teshima H."/>
            <person name="Kyrpides N."/>
            <person name="Mavromatis K."/>
            <person name="Ivanova N."/>
            <person name="Brettin T."/>
            <person name="Detter J.C."/>
            <person name="Han C."/>
            <person name="Larimer F."/>
            <person name="Land M."/>
            <person name="Hauser L."/>
            <person name="Markowitz V."/>
            <person name="Cheng J.-F."/>
            <person name="Hugenholtz P."/>
            <person name="Woyke T."/>
            <person name="Wu D."/>
            <person name="Brambilla E."/>
            <person name="Klenk H.-P."/>
            <person name="Eisen J.A."/>
        </authorList>
    </citation>
    <scope>NUCLEOTIDE SEQUENCE</scope>
    <source>
        <strain evidence="2">DSM 6220</strain>
    </source>
</reference>
<dbReference type="Proteomes" id="UP000005234">
    <property type="component" value="Chromosome"/>
</dbReference>
<dbReference type="Gene3D" id="1.10.10.10">
    <property type="entry name" value="Winged helix-like DNA-binding domain superfamily/Winged helix DNA-binding domain"/>
    <property type="match status" value="1"/>
</dbReference>
<dbReference type="GO" id="GO:0003700">
    <property type="term" value="F:DNA-binding transcription factor activity"/>
    <property type="evidence" value="ECO:0007669"/>
    <property type="project" value="InterPro"/>
</dbReference>
<feature type="domain" description="HTH lysR-type" evidence="1">
    <location>
        <begin position="25"/>
        <end position="85"/>
    </location>
</feature>
<dbReference type="Pfam" id="PF00126">
    <property type="entry name" value="HTH_1"/>
    <property type="match status" value="1"/>
</dbReference>
<evidence type="ECO:0000313" key="3">
    <source>
        <dbReference type="Proteomes" id="UP000005234"/>
    </source>
</evidence>
<dbReference type="InterPro" id="IPR036390">
    <property type="entry name" value="WH_DNA-bd_sf"/>
</dbReference>
<accession>H8KY96</accession>
<dbReference type="RefSeq" id="WP_014403095.1">
    <property type="nucleotide sequence ID" value="NC_017033.1"/>
</dbReference>
<dbReference type="AlphaFoldDB" id="H8KY96"/>
<dbReference type="InterPro" id="IPR000847">
    <property type="entry name" value="LysR_HTH_N"/>
</dbReference>
<protein>
    <submittedName>
        <fullName evidence="2">Molybdenum-binding protein</fullName>
    </submittedName>
</protein>
<proteinExistence type="predicted"/>
<dbReference type="eggNOG" id="COG2005">
    <property type="taxonomic scope" value="Bacteria"/>
</dbReference>
<organism evidence="2 3">
    <name type="scientific">Frateuria aurantia (strain ATCC 33424 / DSM 6220 / KCTC 2777 / LMG 1558 / NBRC 3245 / NCIMB 13370)</name>
    <name type="common">Acetobacter aurantius</name>
    <dbReference type="NCBI Taxonomy" id="767434"/>
    <lineage>
        <taxon>Bacteria</taxon>
        <taxon>Pseudomonadati</taxon>
        <taxon>Pseudomonadota</taxon>
        <taxon>Gammaproteobacteria</taxon>
        <taxon>Lysobacterales</taxon>
        <taxon>Rhodanobacteraceae</taxon>
        <taxon>Frateuria</taxon>
    </lineage>
</organism>